<evidence type="ECO:0000256" key="1">
    <source>
        <dbReference type="SAM" id="Phobius"/>
    </source>
</evidence>
<name>A0A0F8XXJ8_9ZZZZ</name>
<gene>
    <name evidence="3" type="ORF">LCGC14_1557700</name>
    <name evidence="2" type="ORF">LCGC14_2890930</name>
</gene>
<dbReference type="AlphaFoldDB" id="A0A0F8XXJ8"/>
<sequence length="50" mass="5678">MIVYPLSKTEARIVRWFLPCVMLAITLITMADVLDWLEGLIPLFTIGIEA</sequence>
<keyword evidence="1" id="KW-0812">Transmembrane</keyword>
<accession>A0A0F8XXJ8</accession>
<reference evidence="2" key="1">
    <citation type="journal article" date="2015" name="Nature">
        <title>Complex archaea that bridge the gap between prokaryotes and eukaryotes.</title>
        <authorList>
            <person name="Spang A."/>
            <person name="Saw J.H."/>
            <person name="Jorgensen S.L."/>
            <person name="Zaremba-Niedzwiedzka K."/>
            <person name="Martijn J."/>
            <person name="Lind A.E."/>
            <person name="van Eijk R."/>
            <person name="Schleper C."/>
            <person name="Guy L."/>
            <person name="Ettema T.J."/>
        </authorList>
    </citation>
    <scope>NUCLEOTIDE SEQUENCE</scope>
</reference>
<proteinExistence type="predicted"/>
<organism evidence="2">
    <name type="scientific">marine sediment metagenome</name>
    <dbReference type="NCBI Taxonomy" id="412755"/>
    <lineage>
        <taxon>unclassified sequences</taxon>
        <taxon>metagenomes</taxon>
        <taxon>ecological metagenomes</taxon>
    </lineage>
</organism>
<protein>
    <submittedName>
        <fullName evidence="2">Uncharacterized protein</fullName>
    </submittedName>
</protein>
<dbReference type="EMBL" id="LAZR01011995">
    <property type="protein sequence ID" value="KKM48499.1"/>
    <property type="molecule type" value="Genomic_DNA"/>
</dbReference>
<evidence type="ECO:0000313" key="3">
    <source>
        <dbReference type="EMBL" id="KKM48499.1"/>
    </source>
</evidence>
<feature type="transmembrane region" description="Helical" evidence="1">
    <location>
        <begin position="16"/>
        <end position="34"/>
    </location>
</feature>
<comment type="caution">
    <text evidence="2">The sequence shown here is derived from an EMBL/GenBank/DDBJ whole genome shotgun (WGS) entry which is preliminary data.</text>
</comment>
<keyword evidence="1" id="KW-1133">Transmembrane helix</keyword>
<evidence type="ECO:0000313" key="2">
    <source>
        <dbReference type="EMBL" id="KKK73728.1"/>
    </source>
</evidence>
<keyword evidence="1" id="KW-0472">Membrane</keyword>
<dbReference type="EMBL" id="LAZR01056653">
    <property type="protein sequence ID" value="KKK73728.1"/>
    <property type="molecule type" value="Genomic_DNA"/>
</dbReference>